<keyword evidence="4 6" id="KW-0326">Glycosidase</keyword>
<dbReference type="GO" id="GO:0005737">
    <property type="term" value="C:cytoplasm"/>
    <property type="evidence" value="ECO:0007669"/>
    <property type="project" value="UniProtKB-SubCell"/>
</dbReference>
<feature type="binding site" description="in other chain" evidence="6">
    <location>
        <position position="22"/>
    </location>
    <ligand>
        <name>substrate</name>
        <note>ligand shared between homodimeric partners</note>
    </ligand>
</feature>
<dbReference type="AlphaFoldDB" id="A0A974HJ02"/>
<comment type="catalytic activity">
    <reaction evidence="5">
        <text>5-hydroxymethyl-dUMP + H2O = 5-hydroxymethyluracil + 2-deoxy-D-ribose 5-phosphate</text>
        <dbReference type="Rhea" id="RHEA:77099"/>
        <dbReference type="ChEBI" id="CHEBI:15377"/>
        <dbReference type="ChEBI" id="CHEBI:16964"/>
        <dbReference type="ChEBI" id="CHEBI:62877"/>
        <dbReference type="ChEBI" id="CHEBI:90409"/>
    </reaction>
    <physiologicalReaction direction="left-to-right" evidence="5">
        <dbReference type="Rhea" id="RHEA:77100"/>
    </physiologicalReaction>
</comment>
<dbReference type="HAMAP" id="MF_03036">
    <property type="entry name" value="Nuc_phosphate_hydrolase"/>
    <property type="match status" value="1"/>
</dbReference>
<evidence type="ECO:0000256" key="4">
    <source>
        <dbReference type="ARBA" id="ARBA00023295"/>
    </source>
</evidence>
<evidence type="ECO:0000313" key="8">
    <source>
        <dbReference type="Proteomes" id="UP000694892"/>
    </source>
</evidence>
<dbReference type="GO" id="GO:0070694">
    <property type="term" value="F:5-hydroxymethyl-dUMP N-hydrolase activity"/>
    <property type="evidence" value="ECO:0007669"/>
    <property type="project" value="InterPro"/>
</dbReference>
<dbReference type="PANTHER" id="PTHR15364:SF0">
    <property type="entry name" value="2'-DEOXYNUCLEOSIDE 5'-PHOSPHATE N-HYDROLASE 1"/>
    <property type="match status" value="1"/>
</dbReference>
<feature type="binding site" description="in other chain" evidence="6">
    <location>
        <position position="88"/>
    </location>
    <ligand>
        <name>substrate</name>
        <note>ligand shared between homodimeric partners</note>
    </ligand>
</feature>
<dbReference type="InterPro" id="IPR028607">
    <property type="entry name" value="DNPH1"/>
</dbReference>
<comment type="subunit">
    <text evidence="1 6">Monomer and homodimer.</text>
</comment>
<evidence type="ECO:0000256" key="5">
    <source>
        <dbReference type="ARBA" id="ARBA00047460"/>
    </source>
</evidence>
<dbReference type="GO" id="GO:0009116">
    <property type="term" value="P:nucleoside metabolic process"/>
    <property type="evidence" value="ECO:0007669"/>
    <property type="project" value="UniProtKB-UniRule"/>
</dbReference>
<gene>
    <name evidence="6" type="primary">DNPH1</name>
    <name evidence="7" type="ORF">XELAEV_18026431mg</name>
</gene>
<dbReference type="GO" id="GO:0005634">
    <property type="term" value="C:nucleus"/>
    <property type="evidence" value="ECO:0007669"/>
    <property type="project" value="UniProtKB-SubCell"/>
</dbReference>
<dbReference type="PANTHER" id="PTHR15364">
    <property type="entry name" value="2'-DEOXYNUCLEOSIDE 5'-PHOSPHATE N-HYDROLASE 1"/>
    <property type="match status" value="1"/>
</dbReference>
<dbReference type="Proteomes" id="UP000694892">
    <property type="component" value="Chromosome 5L"/>
</dbReference>
<evidence type="ECO:0000256" key="6">
    <source>
        <dbReference type="HAMAP-Rule" id="MF_03036"/>
    </source>
</evidence>
<evidence type="ECO:0000313" key="7">
    <source>
        <dbReference type="EMBL" id="OCT79623.1"/>
    </source>
</evidence>
<comment type="similarity">
    <text evidence="6">Belongs to the 2'-deoxynucleoside 5'-phosphate N-hydrolase 1 family.</text>
</comment>
<evidence type="ECO:0000256" key="2">
    <source>
        <dbReference type="ARBA" id="ARBA00022801"/>
    </source>
</evidence>
<keyword evidence="6" id="KW-0963">Cytoplasm</keyword>
<comment type="caution">
    <text evidence="6">Lacks conserved residue(s) required for the propagation of feature annotation.</text>
</comment>
<dbReference type="GO" id="GO:0006195">
    <property type="term" value="P:purine nucleotide catabolic process"/>
    <property type="evidence" value="ECO:0007669"/>
    <property type="project" value="UniProtKB-ARBA"/>
</dbReference>
<evidence type="ECO:0000256" key="3">
    <source>
        <dbReference type="ARBA" id="ARBA00023080"/>
    </source>
</evidence>
<keyword evidence="3 6" id="KW-0546">Nucleotide metabolism</keyword>
<evidence type="ECO:0000256" key="1">
    <source>
        <dbReference type="ARBA" id="ARBA00011407"/>
    </source>
</evidence>
<dbReference type="InterPro" id="IPR051239">
    <property type="entry name" value="2'-dNMP_N-hydrolase"/>
</dbReference>
<feature type="binding site" description="in other chain" evidence="6">
    <location>
        <begin position="7"/>
        <end position="13"/>
    </location>
    <ligand>
        <name>substrate</name>
        <note>ligand shared between homodimeric partners</note>
    </ligand>
</feature>
<dbReference type="Pfam" id="PF05014">
    <property type="entry name" value="Nuc_deoxyrib_tr"/>
    <property type="match status" value="1"/>
</dbReference>
<keyword evidence="2 6" id="KW-0378">Hydrolase</keyword>
<organism evidence="7 8">
    <name type="scientific">Xenopus laevis</name>
    <name type="common">African clawed frog</name>
    <dbReference type="NCBI Taxonomy" id="8355"/>
    <lineage>
        <taxon>Eukaryota</taxon>
        <taxon>Metazoa</taxon>
        <taxon>Chordata</taxon>
        <taxon>Craniata</taxon>
        <taxon>Vertebrata</taxon>
        <taxon>Euteleostomi</taxon>
        <taxon>Amphibia</taxon>
        <taxon>Batrachia</taxon>
        <taxon>Anura</taxon>
        <taxon>Pipoidea</taxon>
        <taxon>Pipidae</taxon>
        <taxon>Xenopodinae</taxon>
        <taxon>Xenopus</taxon>
        <taxon>Xenopus</taxon>
    </lineage>
</organism>
<name>A0A974HJ02_XENLA</name>
<dbReference type="FunFam" id="3.40.50.450:FF:000019">
    <property type="entry name" value="2'-deoxynucleoside 5'-phosphate N-hydrolase 1"/>
    <property type="match status" value="1"/>
</dbReference>
<accession>A0A974HJ02</accession>
<dbReference type="InterPro" id="IPR007710">
    <property type="entry name" value="Nucleoside_deoxyribTrfase"/>
</dbReference>
<dbReference type="GO" id="GO:0009159">
    <property type="term" value="P:deoxyribonucleoside monophosphate catabolic process"/>
    <property type="evidence" value="ECO:0007669"/>
    <property type="project" value="InterPro"/>
</dbReference>
<dbReference type="EMBL" id="CM004474">
    <property type="protein sequence ID" value="OCT79623.1"/>
    <property type="molecule type" value="Genomic_DNA"/>
</dbReference>
<protein>
    <recommendedName>
        <fullName evidence="6">2'-deoxynucleoside 5'-phosphate N-hydrolase 1</fullName>
        <ecNumber evidence="6">3.2.2.-</ecNumber>
    </recommendedName>
</protein>
<proteinExistence type="inferred from homology"/>
<reference evidence="8" key="1">
    <citation type="journal article" date="2016" name="Nature">
        <title>Genome evolution in the allotetraploid frog Xenopus laevis.</title>
        <authorList>
            <person name="Session A.M."/>
            <person name="Uno Y."/>
            <person name="Kwon T."/>
            <person name="Chapman J.A."/>
            <person name="Toyoda A."/>
            <person name="Takahashi S."/>
            <person name="Fukui A."/>
            <person name="Hikosaka A."/>
            <person name="Suzuki A."/>
            <person name="Kondo M."/>
            <person name="van Heeringen S.J."/>
            <person name="Quigley I."/>
            <person name="Heinz S."/>
            <person name="Ogino H."/>
            <person name="Ochi H."/>
            <person name="Hellsten U."/>
            <person name="Lyons J.B."/>
            <person name="Simakov O."/>
            <person name="Putnam N."/>
            <person name="Stites J."/>
            <person name="Kuroki Y."/>
            <person name="Tanaka T."/>
            <person name="Michiue T."/>
            <person name="Watanabe M."/>
            <person name="Bogdanovic O."/>
            <person name="Lister R."/>
            <person name="Georgiou G."/>
            <person name="Paranjpe S.S."/>
            <person name="van Kruijsbergen I."/>
            <person name="Shu S."/>
            <person name="Carlson J."/>
            <person name="Kinoshita T."/>
            <person name="Ohta Y."/>
            <person name="Mawaribuchi S."/>
            <person name="Jenkins J."/>
            <person name="Grimwood J."/>
            <person name="Schmutz J."/>
            <person name="Mitros T."/>
            <person name="Mozaffari S.V."/>
            <person name="Suzuki Y."/>
            <person name="Haramoto Y."/>
            <person name="Yamamoto T.S."/>
            <person name="Takagi C."/>
            <person name="Heald R."/>
            <person name="Miller K."/>
            <person name="Haudenschild C."/>
            <person name="Kitzman J."/>
            <person name="Nakayama T."/>
            <person name="Izutsu Y."/>
            <person name="Robert J."/>
            <person name="Fortriede J."/>
            <person name="Burns K."/>
            <person name="Lotay V."/>
            <person name="Karimi K."/>
            <person name="Yasuoka Y."/>
            <person name="Dichmann D.S."/>
            <person name="Flajnik M.F."/>
            <person name="Houston D.W."/>
            <person name="Shendure J."/>
            <person name="DuPasquier L."/>
            <person name="Vize P.D."/>
            <person name="Zorn A.M."/>
            <person name="Ito M."/>
            <person name="Marcotte E.M."/>
            <person name="Wallingford J.B."/>
            <person name="Ito Y."/>
            <person name="Asashima M."/>
            <person name="Ueno N."/>
            <person name="Matsuda Y."/>
            <person name="Veenstra G.J."/>
            <person name="Fujiyama A."/>
            <person name="Harland R.M."/>
            <person name="Taira M."/>
            <person name="Rokhsar D.S."/>
        </authorList>
    </citation>
    <scope>NUCLEOTIDE SEQUENCE [LARGE SCALE GENOMIC DNA]</scope>
    <source>
        <strain evidence="8">J</strain>
    </source>
</reference>
<dbReference type="Gene3D" id="3.40.50.450">
    <property type="match status" value="1"/>
</dbReference>
<comment type="catalytic activity">
    <reaction evidence="6">
        <text>a purine 2'-deoxyribonucleoside 5'-phosphate + H2O = a purine nucleobase + 2-deoxy-D-ribose 5-phosphate</text>
        <dbReference type="Rhea" id="RHEA:51132"/>
        <dbReference type="ChEBI" id="CHEBI:15377"/>
        <dbReference type="ChEBI" id="CHEBI:26386"/>
        <dbReference type="ChEBI" id="CHEBI:62877"/>
        <dbReference type="ChEBI" id="CHEBI:142198"/>
    </reaction>
</comment>
<dbReference type="EC" id="3.2.2.-" evidence="6"/>
<dbReference type="GO" id="GO:0042802">
    <property type="term" value="F:identical protein binding"/>
    <property type="evidence" value="ECO:0007669"/>
    <property type="project" value="UniProtKB-ARBA"/>
</dbReference>
<keyword evidence="6" id="KW-0539">Nucleus</keyword>
<dbReference type="OMA" id="WEECAGD"/>
<dbReference type="SUPFAM" id="SSF52309">
    <property type="entry name" value="N-(deoxy)ribosyltransferase-like"/>
    <property type="match status" value="1"/>
</dbReference>
<comment type="subcellular location">
    <subcellularLocation>
        <location evidence="6">Cytoplasm</location>
    </subcellularLocation>
    <subcellularLocation>
        <location evidence="6">Nucleus</location>
    </subcellularLocation>
</comment>
<comment type="catalytic activity">
    <reaction evidence="6">
        <text>a pyrimidine 2'-deoxyribonucleoside 5'-phosphate + H2O = a pyrimidine nucleobase + 2-deoxy-D-ribose 5-phosphate</text>
        <dbReference type="Rhea" id="RHEA:57852"/>
        <dbReference type="ChEBI" id="CHEBI:15377"/>
        <dbReference type="ChEBI" id="CHEBI:26432"/>
        <dbReference type="ChEBI" id="CHEBI:62877"/>
        <dbReference type="ChEBI" id="CHEBI:142209"/>
    </reaction>
</comment>
<sequence length="161" mass="18228">MAALRVYFCGSIRGGREDQALYERIVRELRRYGTVLTEHVARPEIGVRGEDAEALGDKFIHDRDMDWLNQADVVVAEVTQPSLGVGYEIGRAVDMNKRILCLFRPSSGRGQYDDLFAHPLWGFPVCREHLTTCTNFFCCPCLSLCDDPRGPQWEECAGDKL</sequence>
<comment type="function">
    <text evidence="6">Catalyzes the cleavage of the N-glycosidic bond of deoxyribonucleoside 5'-monophosphates to yield deoxyribose 5-phosphate and a purine or pyrimidine base. Deoxyribonucleoside 5'-monophosphates containing purine bases are preferred to those containing pyrimidine bases.</text>
</comment>